<name>A0AAN7D193_9PEZI</name>
<comment type="caution">
    <text evidence="2">The sequence shown here is derived from an EMBL/GenBank/DDBJ whole genome shotgun (WGS) entry which is preliminary data.</text>
</comment>
<protein>
    <submittedName>
        <fullName evidence="2">Uncharacterized protein</fullName>
    </submittedName>
</protein>
<feature type="compositionally biased region" description="Polar residues" evidence="1">
    <location>
        <begin position="163"/>
        <end position="181"/>
    </location>
</feature>
<reference evidence="2" key="1">
    <citation type="journal article" date="2023" name="Mol. Phylogenet. Evol.">
        <title>Genome-scale phylogeny and comparative genomics of the fungal order Sordariales.</title>
        <authorList>
            <person name="Hensen N."/>
            <person name="Bonometti L."/>
            <person name="Westerberg I."/>
            <person name="Brannstrom I.O."/>
            <person name="Guillou S."/>
            <person name="Cros-Aarteil S."/>
            <person name="Calhoun S."/>
            <person name="Haridas S."/>
            <person name="Kuo A."/>
            <person name="Mondo S."/>
            <person name="Pangilinan J."/>
            <person name="Riley R."/>
            <person name="LaButti K."/>
            <person name="Andreopoulos B."/>
            <person name="Lipzen A."/>
            <person name="Chen C."/>
            <person name="Yan M."/>
            <person name="Daum C."/>
            <person name="Ng V."/>
            <person name="Clum A."/>
            <person name="Steindorff A."/>
            <person name="Ohm R.A."/>
            <person name="Martin F."/>
            <person name="Silar P."/>
            <person name="Natvig D.O."/>
            <person name="Lalanne C."/>
            <person name="Gautier V."/>
            <person name="Ament-Velasquez S.L."/>
            <person name="Kruys A."/>
            <person name="Hutchinson M.I."/>
            <person name="Powell A.J."/>
            <person name="Barry K."/>
            <person name="Miller A.N."/>
            <person name="Grigoriev I.V."/>
            <person name="Debuchy R."/>
            <person name="Gladieux P."/>
            <person name="Hiltunen Thoren M."/>
            <person name="Johannesson H."/>
        </authorList>
    </citation>
    <scope>NUCLEOTIDE SEQUENCE</scope>
    <source>
        <strain evidence="2">CBS 359.72</strain>
    </source>
</reference>
<feature type="compositionally biased region" description="Polar residues" evidence="1">
    <location>
        <begin position="48"/>
        <end position="60"/>
    </location>
</feature>
<accession>A0AAN7D193</accession>
<dbReference type="Proteomes" id="UP001303647">
    <property type="component" value="Unassembled WGS sequence"/>
</dbReference>
<organism evidence="2 3">
    <name type="scientific">Corynascus novoguineensis</name>
    <dbReference type="NCBI Taxonomy" id="1126955"/>
    <lineage>
        <taxon>Eukaryota</taxon>
        <taxon>Fungi</taxon>
        <taxon>Dikarya</taxon>
        <taxon>Ascomycota</taxon>
        <taxon>Pezizomycotina</taxon>
        <taxon>Sordariomycetes</taxon>
        <taxon>Sordariomycetidae</taxon>
        <taxon>Sordariales</taxon>
        <taxon>Chaetomiaceae</taxon>
        <taxon>Corynascus</taxon>
    </lineage>
</organism>
<feature type="compositionally biased region" description="Polar residues" evidence="1">
    <location>
        <begin position="138"/>
        <end position="155"/>
    </location>
</feature>
<evidence type="ECO:0000313" key="3">
    <source>
        <dbReference type="Proteomes" id="UP001303647"/>
    </source>
</evidence>
<gene>
    <name evidence="2" type="ORF">C7999DRAFT_27424</name>
</gene>
<evidence type="ECO:0000256" key="1">
    <source>
        <dbReference type="SAM" id="MobiDB-lite"/>
    </source>
</evidence>
<sequence length="251" mass="25585">MSRREEYTRRSSSVYSQDSRKSASSGASILGGYVRSASPEPLHRDSRIASSHYTNASLPSSGGGAPARSLPASGYSPASSRVGSRSSSGSGSGGPAPPGHASIMSAYGHSSYGAPSHRSSAGSVGRASSTPGVPPPASSSSYSQTFIDSRPQTSAARGPPATDGSSYSRTFIDSAPQTSSARGPPSSIAARDGAITAGGGRSSQTSYTNARPGYNSSFMADVDPAEAALVQNTGRVSYEKRRGGIRRQRPQ</sequence>
<reference evidence="2" key="2">
    <citation type="submission" date="2023-05" db="EMBL/GenBank/DDBJ databases">
        <authorList>
            <consortium name="Lawrence Berkeley National Laboratory"/>
            <person name="Steindorff A."/>
            <person name="Hensen N."/>
            <person name="Bonometti L."/>
            <person name="Westerberg I."/>
            <person name="Brannstrom I.O."/>
            <person name="Guillou S."/>
            <person name="Cros-Aarteil S."/>
            <person name="Calhoun S."/>
            <person name="Haridas S."/>
            <person name="Kuo A."/>
            <person name="Mondo S."/>
            <person name="Pangilinan J."/>
            <person name="Riley R."/>
            <person name="Labutti K."/>
            <person name="Andreopoulos B."/>
            <person name="Lipzen A."/>
            <person name="Chen C."/>
            <person name="Yanf M."/>
            <person name="Daum C."/>
            <person name="Ng V."/>
            <person name="Clum A."/>
            <person name="Ohm R."/>
            <person name="Martin F."/>
            <person name="Silar P."/>
            <person name="Natvig D."/>
            <person name="Lalanne C."/>
            <person name="Gautier V."/>
            <person name="Ament-Velasquez S.L."/>
            <person name="Kruys A."/>
            <person name="Hutchinson M.I."/>
            <person name="Powell A.J."/>
            <person name="Barry K."/>
            <person name="Miller A.N."/>
            <person name="Grigoriev I.V."/>
            <person name="Debuchy R."/>
            <person name="Gladieux P."/>
            <person name="Thoren M.H."/>
            <person name="Johannesson H."/>
        </authorList>
    </citation>
    <scope>NUCLEOTIDE SEQUENCE</scope>
    <source>
        <strain evidence="2">CBS 359.72</strain>
    </source>
</reference>
<dbReference type="AlphaFoldDB" id="A0AAN7D193"/>
<feature type="compositionally biased region" description="Low complexity" evidence="1">
    <location>
        <begin position="116"/>
        <end position="129"/>
    </location>
</feature>
<feature type="region of interest" description="Disordered" evidence="1">
    <location>
        <begin position="1"/>
        <end position="218"/>
    </location>
</feature>
<feature type="compositionally biased region" description="Polar residues" evidence="1">
    <location>
        <begin position="202"/>
        <end position="218"/>
    </location>
</feature>
<keyword evidence="3" id="KW-1185">Reference proteome</keyword>
<evidence type="ECO:0000313" key="2">
    <source>
        <dbReference type="EMBL" id="KAK4252178.1"/>
    </source>
</evidence>
<feature type="compositionally biased region" description="Low complexity" evidence="1">
    <location>
        <begin position="76"/>
        <end position="89"/>
    </location>
</feature>
<proteinExistence type="predicted"/>
<dbReference type="EMBL" id="MU857602">
    <property type="protein sequence ID" value="KAK4252178.1"/>
    <property type="molecule type" value="Genomic_DNA"/>
</dbReference>